<dbReference type="SUPFAM" id="SSF46785">
    <property type="entry name" value="Winged helix' DNA-binding domain"/>
    <property type="match status" value="1"/>
</dbReference>
<organism evidence="5 6">
    <name type="scientific">Phialemonium atrogriseum</name>
    <dbReference type="NCBI Taxonomy" id="1093897"/>
    <lineage>
        <taxon>Eukaryota</taxon>
        <taxon>Fungi</taxon>
        <taxon>Dikarya</taxon>
        <taxon>Ascomycota</taxon>
        <taxon>Pezizomycotina</taxon>
        <taxon>Sordariomycetes</taxon>
        <taxon>Sordariomycetidae</taxon>
        <taxon>Cephalothecales</taxon>
        <taxon>Cephalothecaceae</taxon>
        <taxon>Phialemonium</taxon>
    </lineage>
</organism>
<dbReference type="InterPro" id="IPR016461">
    <property type="entry name" value="COMT-like"/>
</dbReference>
<dbReference type="PROSITE" id="PS51683">
    <property type="entry name" value="SAM_OMT_II"/>
    <property type="match status" value="1"/>
</dbReference>
<dbReference type="PANTHER" id="PTHR43712">
    <property type="entry name" value="PUTATIVE (AFU_ORTHOLOGUE AFUA_4G14580)-RELATED"/>
    <property type="match status" value="1"/>
</dbReference>
<proteinExistence type="predicted"/>
<evidence type="ECO:0000313" key="5">
    <source>
        <dbReference type="EMBL" id="KAK1772256.1"/>
    </source>
</evidence>
<evidence type="ECO:0000256" key="3">
    <source>
        <dbReference type="ARBA" id="ARBA00022691"/>
    </source>
</evidence>
<keyword evidence="3" id="KW-0949">S-adenosyl-L-methionine</keyword>
<dbReference type="GeneID" id="85306426"/>
<name>A0AAJ0FL40_9PEZI</name>
<dbReference type="InterPro" id="IPR036390">
    <property type="entry name" value="WH_DNA-bd_sf"/>
</dbReference>
<dbReference type="Proteomes" id="UP001244011">
    <property type="component" value="Unassembled WGS sequence"/>
</dbReference>
<evidence type="ECO:0000256" key="1">
    <source>
        <dbReference type="ARBA" id="ARBA00022603"/>
    </source>
</evidence>
<keyword evidence="1" id="KW-0489">Methyltransferase</keyword>
<dbReference type="InterPro" id="IPR029063">
    <property type="entry name" value="SAM-dependent_MTases_sf"/>
</dbReference>
<reference evidence="5" key="1">
    <citation type="submission" date="2023-06" db="EMBL/GenBank/DDBJ databases">
        <title>Genome-scale phylogeny and comparative genomics of the fungal order Sordariales.</title>
        <authorList>
            <consortium name="Lawrence Berkeley National Laboratory"/>
            <person name="Hensen N."/>
            <person name="Bonometti L."/>
            <person name="Westerberg I."/>
            <person name="Brannstrom I.O."/>
            <person name="Guillou S."/>
            <person name="Cros-Aarteil S."/>
            <person name="Calhoun S."/>
            <person name="Haridas S."/>
            <person name="Kuo A."/>
            <person name="Mondo S."/>
            <person name="Pangilinan J."/>
            <person name="Riley R."/>
            <person name="Labutti K."/>
            <person name="Andreopoulos B."/>
            <person name="Lipzen A."/>
            <person name="Chen C."/>
            <person name="Yanf M."/>
            <person name="Daum C."/>
            <person name="Ng V."/>
            <person name="Clum A."/>
            <person name="Steindorff A."/>
            <person name="Ohm R."/>
            <person name="Martin F."/>
            <person name="Silar P."/>
            <person name="Natvig D."/>
            <person name="Lalanne C."/>
            <person name="Gautier V."/>
            <person name="Ament-Velasquez S.L."/>
            <person name="Kruys A."/>
            <person name="Hutchinson M.I."/>
            <person name="Powell A.J."/>
            <person name="Barry K."/>
            <person name="Miller A.N."/>
            <person name="Grigoriev I.V."/>
            <person name="Debuchy R."/>
            <person name="Gladieux P."/>
            <person name="Thoren M.H."/>
            <person name="Johannesson H."/>
        </authorList>
    </citation>
    <scope>NUCLEOTIDE SEQUENCE</scope>
    <source>
        <strain evidence="5">8032-3</strain>
    </source>
</reference>
<dbReference type="Pfam" id="PF00891">
    <property type="entry name" value="Methyltransf_2"/>
    <property type="match status" value="2"/>
</dbReference>
<feature type="domain" description="O-methyltransferase C-terminal" evidence="4">
    <location>
        <begin position="174"/>
        <end position="294"/>
    </location>
</feature>
<dbReference type="InterPro" id="IPR036388">
    <property type="entry name" value="WH-like_DNA-bd_sf"/>
</dbReference>
<comment type="caution">
    <text evidence="5">The sequence shown here is derived from an EMBL/GenBank/DDBJ whole genome shotgun (WGS) entry which is preliminary data.</text>
</comment>
<evidence type="ECO:0000256" key="2">
    <source>
        <dbReference type="ARBA" id="ARBA00022679"/>
    </source>
</evidence>
<dbReference type="EMBL" id="MU838997">
    <property type="protein sequence ID" value="KAK1772256.1"/>
    <property type="molecule type" value="Genomic_DNA"/>
</dbReference>
<protein>
    <submittedName>
        <fullName evidence="5">Sterigmatocystin 8-O-methyltransferase</fullName>
    </submittedName>
</protein>
<keyword evidence="6" id="KW-1185">Reference proteome</keyword>
<dbReference type="AlphaFoldDB" id="A0AAJ0FL40"/>
<accession>A0AAJ0FL40</accession>
<dbReference type="PANTHER" id="PTHR43712:SF2">
    <property type="entry name" value="O-METHYLTRANSFERASE CICE"/>
    <property type="match status" value="1"/>
</dbReference>
<gene>
    <name evidence="5" type="ORF">QBC33DRAFT_2813</name>
</gene>
<evidence type="ECO:0000259" key="4">
    <source>
        <dbReference type="Pfam" id="PF00891"/>
    </source>
</evidence>
<sequence>MMASDKIKALTEQLNNIAREIQSDTTLGLESDVEQRAKLIEATKSILNSVKQPTDAFVDQSASICELAASRLFIKWKAFEQIPLDRPITFQELASKLDADVSLIARFASVLASTGLLQQVGTDQIAHTQRSKPYATVEAARAMTQLLFDDHLPTLLAMPAYFDEHGLAEPTGRHGTIFAFAAGSPDSTVWEVMNREPARMRAFMLGMGALTEEYPIVGSYDFAWAAAANGDDRAVLVDVGGGKGHAIKAIRAQTPGLEVGRCVLEDLPAVIEGARGMDDPELRGVRMVGMDFHAEQPVKGMFACLAIGSRCVRVPVSLTCPFPLPGALIYYIRRCLHDYGDEECVAILKRLSDAMASDSRLLIVEQVLASPPSPFAAVADFFMATIGGKERSLAAFQAIVSKAQLKIREVYRNPGTDVATIECVRE</sequence>
<dbReference type="Gene3D" id="1.10.10.10">
    <property type="entry name" value="Winged helix-like DNA-binding domain superfamily/Winged helix DNA-binding domain"/>
    <property type="match status" value="1"/>
</dbReference>
<dbReference type="InterPro" id="IPR001077">
    <property type="entry name" value="COMT_C"/>
</dbReference>
<feature type="domain" description="O-methyltransferase C-terminal" evidence="4">
    <location>
        <begin position="323"/>
        <end position="403"/>
    </location>
</feature>
<keyword evidence="2" id="KW-0808">Transferase</keyword>
<dbReference type="SUPFAM" id="SSF53335">
    <property type="entry name" value="S-adenosyl-L-methionine-dependent methyltransferases"/>
    <property type="match status" value="1"/>
</dbReference>
<dbReference type="GO" id="GO:0008171">
    <property type="term" value="F:O-methyltransferase activity"/>
    <property type="evidence" value="ECO:0007669"/>
    <property type="project" value="InterPro"/>
</dbReference>
<dbReference type="RefSeq" id="XP_060288469.1">
    <property type="nucleotide sequence ID" value="XM_060423239.1"/>
</dbReference>
<dbReference type="GO" id="GO:0032259">
    <property type="term" value="P:methylation"/>
    <property type="evidence" value="ECO:0007669"/>
    <property type="project" value="UniProtKB-KW"/>
</dbReference>
<dbReference type="Gene3D" id="3.40.50.150">
    <property type="entry name" value="Vaccinia Virus protein VP39"/>
    <property type="match status" value="1"/>
</dbReference>
<evidence type="ECO:0000313" key="6">
    <source>
        <dbReference type="Proteomes" id="UP001244011"/>
    </source>
</evidence>